<dbReference type="Proteomes" id="UP000004079">
    <property type="component" value="Unassembled WGS sequence"/>
</dbReference>
<accession>D1QVP1</accession>
<evidence type="ECO:0000313" key="2">
    <source>
        <dbReference type="Proteomes" id="UP000004079"/>
    </source>
</evidence>
<dbReference type="AlphaFoldDB" id="D1QVP1"/>
<protein>
    <submittedName>
        <fullName evidence="1">Uncharacterized protein</fullName>
    </submittedName>
</protein>
<name>D1QVP1_9BACT</name>
<organism evidence="1 2">
    <name type="scientific">Segatella oris F0302</name>
    <dbReference type="NCBI Taxonomy" id="649760"/>
    <lineage>
        <taxon>Bacteria</taxon>
        <taxon>Pseudomonadati</taxon>
        <taxon>Bacteroidota</taxon>
        <taxon>Bacteroidia</taxon>
        <taxon>Bacteroidales</taxon>
        <taxon>Prevotellaceae</taxon>
        <taxon>Segatella</taxon>
    </lineage>
</organism>
<dbReference type="STRING" id="649760.HMPREF0971_03081"/>
<sequence length="46" mass="5436">MFVKLSALSDYFSYSKVEFVVVSHLLSFHFKELWKVFLSIISLVCF</sequence>
<proteinExistence type="predicted"/>
<evidence type="ECO:0000313" key="1">
    <source>
        <dbReference type="EMBL" id="EFB30504.1"/>
    </source>
</evidence>
<gene>
    <name evidence="1" type="ORF">HMPREF0971_03081</name>
</gene>
<comment type="caution">
    <text evidence="1">The sequence shown here is derived from an EMBL/GenBank/DDBJ whole genome shotgun (WGS) entry which is preliminary data.</text>
</comment>
<reference evidence="1 2" key="1">
    <citation type="submission" date="2009-11" db="EMBL/GenBank/DDBJ databases">
        <authorList>
            <person name="Weinstock G."/>
            <person name="Sodergren E."/>
            <person name="Clifton S."/>
            <person name="Fulton L."/>
            <person name="Fulton B."/>
            <person name="Courtney L."/>
            <person name="Fronick C."/>
            <person name="Harrison M."/>
            <person name="Strong C."/>
            <person name="Farmer C."/>
            <person name="Delahaunty K."/>
            <person name="Markovic C."/>
            <person name="Hall O."/>
            <person name="Minx P."/>
            <person name="Tomlinson C."/>
            <person name="Mitreva M."/>
            <person name="Nelson J."/>
            <person name="Hou S."/>
            <person name="Wollam A."/>
            <person name="Pepin K.H."/>
            <person name="Johnson M."/>
            <person name="Bhonagiri V."/>
            <person name="Nash W.E."/>
            <person name="Warren W."/>
            <person name="Chinwalla A."/>
            <person name="Mardis E.R."/>
            <person name="Wilson R.K."/>
        </authorList>
    </citation>
    <scope>NUCLEOTIDE SEQUENCE [LARGE SCALE GENOMIC DNA]</scope>
    <source>
        <strain evidence="1 2">F0302</strain>
    </source>
</reference>
<dbReference type="HOGENOM" id="CLU_3187418_0_0_10"/>
<dbReference type="EMBL" id="ACUZ02000058">
    <property type="protein sequence ID" value="EFB30504.1"/>
    <property type="molecule type" value="Genomic_DNA"/>
</dbReference>